<evidence type="ECO:0000256" key="3">
    <source>
        <dbReference type="ARBA" id="ARBA00023157"/>
    </source>
</evidence>
<comment type="caution">
    <text evidence="7">The sequence shown here is derived from an EMBL/GenBank/DDBJ whole genome shotgun (WGS) entry which is preliminary data.</text>
</comment>
<evidence type="ECO:0000256" key="4">
    <source>
        <dbReference type="ARBA" id="ARBA00023186"/>
    </source>
</evidence>
<dbReference type="Gene3D" id="3.55.30.10">
    <property type="entry name" value="Hsp33 domain"/>
    <property type="match status" value="1"/>
</dbReference>
<dbReference type="EMBL" id="JBHTOJ010000014">
    <property type="protein sequence ID" value="MFD1420435.1"/>
    <property type="molecule type" value="Genomic_DNA"/>
</dbReference>
<evidence type="ECO:0000256" key="6">
    <source>
        <dbReference type="HAMAP-Rule" id="MF_00117"/>
    </source>
</evidence>
<dbReference type="Proteomes" id="UP001597188">
    <property type="component" value="Unassembled WGS sequence"/>
</dbReference>
<evidence type="ECO:0000313" key="8">
    <source>
        <dbReference type="Proteomes" id="UP001597188"/>
    </source>
</evidence>
<organism evidence="7 8">
    <name type="scientific">Lactiplantibacillus songbeiensis</name>
    <dbReference type="NCBI Taxonomy" id="2559920"/>
    <lineage>
        <taxon>Bacteria</taxon>
        <taxon>Bacillati</taxon>
        <taxon>Bacillota</taxon>
        <taxon>Bacilli</taxon>
        <taxon>Lactobacillales</taxon>
        <taxon>Lactobacillaceae</taxon>
        <taxon>Lactiplantibacillus</taxon>
    </lineage>
</organism>
<dbReference type="NCBIfam" id="NF001033">
    <property type="entry name" value="PRK00114.1"/>
    <property type="match status" value="1"/>
</dbReference>
<evidence type="ECO:0000313" key="7">
    <source>
        <dbReference type="EMBL" id="MFD1420435.1"/>
    </source>
</evidence>
<feature type="disulfide bond" description="Redox-active" evidence="6">
    <location>
        <begin position="270"/>
        <end position="273"/>
    </location>
</feature>
<comment type="similarity">
    <text evidence="6">Belongs to the HSP33 family.</text>
</comment>
<feature type="disulfide bond" description="Redox-active" evidence="6">
    <location>
        <begin position="237"/>
        <end position="239"/>
    </location>
</feature>
<dbReference type="InterPro" id="IPR000397">
    <property type="entry name" value="Heat_shock_Hsp33"/>
</dbReference>
<dbReference type="Gene3D" id="3.90.1280.10">
    <property type="entry name" value="HSP33 redox switch-like"/>
    <property type="match status" value="1"/>
</dbReference>
<keyword evidence="3 6" id="KW-1015">Disulfide bond</keyword>
<keyword evidence="2 6" id="KW-0862">Zinc</keyword>
<evidence type="ECO:0000256" key="2">
    <source>
        <dbReference type="ARBA" id="ARBA00022833"/>
    </source>
</evidence>
<comment type="PTM">
    <text evidence="6">Under oxidizing conditions two disulfide bonds are formed involving the reactive cysteines. Under reducing conditions zinc is bound to the reactive cysteines and the protein is inactive.</text>
</comment>
<keyword evidence="4 6" id="KW-0143">Chaperone</keyword>
<name>A0ABW4C2D5_9LACO</name>
<dbReference type="HAMAP" id="MF_00117">
    <property type="entry name" value="HslO"/>
    <property type="match status" value="1"/>
</dbReference>
<evidence type="ECO:0000256" key="1">
    <source>
        <dbReference type="ARBA" id="ARBA00022490"/>
    </source>
</evidence>
<protein>
    <recommendedName>
        <fullName evidence="6">33 kDa chaperonin</fullName>
    </recommendedName>
    <alternativeName>
        <fullName evidence="6">Heat shock protein 33 homolog</fullName>
        <shortName evidence="6">HSP33</shortName>
    </alternativeName>
</protein>
<dbReference type="PANTHER" id="PTHR30111">
    <property type="entry name" value="33 KDA CHAPERONIN"/>
    <property type="match status" value="1"/>
</dbReference>
<proteinExistence type="inferred from homology"/>
<keyword evidence="8" id="KW-1185">Reference proteome</keyword>
<dbReference type="SUPFAM" id="SSF118352">
    <property type="entry name" value="HSP33 redox switch-like"/>
    <property type="match status" value="1"/>
</dbReference>
<comment type="subcellular location">
    <subcellularLocation>
        <location evidence="6">Cytoplasm</location>
    </subcellularLocation>
</comment>
<comment type="function">
    <text evidence="6">Redox regulated molecular chaperone. Protects both thermally unfolding and oxidatively damaged proteins from irreversible aggregation. Plays an important role in the bacterial defense system toward oxidative stress.</text>
</comment>
<evidence type="ECO:0000256" key="5">
    <source>
        <dbReference type="ARBA" id="ARBA00023284"/>
    </source>
</evidence>
<dbReference type="CDD" id="cd00498">
    <property type="entry name" value="Hsp33"/>
    <property type="match status" value="1"/>
</dbReference>
<dbReference type="SUPFAM" id="SSF64397">
    <property type="entry name" value="Hsp33 domain"/>
    <property type="match status" value="1"/>
</dbReference>
<accession>A0ABW4C2D5</accession>
<dbReference type="Pfam" id="PF01430">
    <property type="entry name" value="HSP33"/>
    <property type="match status" value="1"/>
</dbReference>
<dbReference type="RefSeq" id="WP_137633697.1">
    <property type="nucleotide sequence ID" value="NZ_BJDL01000001.1"/>
</dbReference>
<dbReference type="PANTHER" id="PTHR30111:SF1">
    <property type="entry name" value="33 KDA CHAPERONIN"/>
    <property type="match status" value="1"/>
</dbReference>
<dbReference type="PIRSF" id="PIRSF005261">
    <property type="entry name" value="Heat_shock_Hsp33"/>
    <property type="match status" value="1"/>
</dbReference>
<dbReference type="InterPro" id="IPR016153">
    <property type="entry name" value="Heat_shock_Hsp33_N"/>
</dbReference>
<keyword evidence="5 6" id="KW-0676">Redox-active center</keyword>
<dbReference type="InterPro" id="IPR016154">
    <property type="entry name" value="Heat_shock_Hsp33_C"/>
</dbReference>
<keyword evidence="1 6" id="KW-0963">Cytoplasm</keyword>
<gene>
    <name evidence="6 7" type="primary">hslO</name>
    <name evidence="7" type="ORF">ACFQ5L_05675</name>
</gene>
<sequence>MEDYLVKSIAGNEMFRAYAVSATAMVSEAQQRHDTWSAASAALGRSLVGTLLLASSVLKGDEKLTVKINGNGPVGGIVVDGNANGTVKGYLQHPHVHLPLNDQHKIDVRAAVGHEGFLAVTKDQGVGDPFTGQVPLVSGELGEDFTYYLAQSEQIPSAVGLSVFVNEDNSIGVAGGFLVQVLPNATDEAIGSLEAKLKDMPLVSKLLRDGKTPEDILALLFDGDVKVLDKMPVKFECDCSKKRFAGSLAALPKADVQAMIDEDHGATAVCHFCGNEYHFSEADLKAVLAQAHGKD</sequence>
<reference evidence="8" key="1">
    <citation type="journal article" date="2019" name="Int. J. Syst. Evol. Microbiol.">
        <title>The Global Catalogue of Microorganisms (GCM) 10K type strain sequencing project: providing services to taxonomists for standard genome sequencing and annotation.</title>
        <authorList>
            <consortium name="The Broad Institute Genomics Platform"/>
            <consortium name="The Broad Institute Genome Sequencing Center for Infectious Disease"/>
            <person name="Wu L."/>
            <person name="Ma J."/>
        </authorList>
    </citation>
    <scope>NUCLEOTIDE SEQUENCE [LARGE SCALE GENOMIC DNA]</scope>
    <source>
        <strain evidence="8">CCM 8931</strain>
    </source>
</reference>